<gene>
    <name evidence="3" type="ORF">WMW72_04930</name>
</gene>
<evidence type="ECO:0000313" key="4">
    <source>
        <dbReference type="Proteomes" id="UP001469365"/>
    </source>
</evidence>
<dbReference type="InterPro" id="IPR013196">
    <property type="entry name" value="HTH_11"/>
</dbReference>
<dbReference type="EMBL" id="JBBPCC010000002">
    <property type="protein sequence ID" value="MEK8127252.1"/>
    <property type="molecule type" value="Genomic_DNA"/>
</dbReference>
<dbReference type="CDD" id="cd00090">
    <property type="entry name" value="HTH_ARSR"/>
    <property type="match status" value="1"/>
</dbReference>
<keyword evidence="1" id="KW-0238">DNA-binding</keyword>
<keyword evidence="4" id="KW-1185">Reference proteome</keyword>
<evidence type="ECO:0000313" key="3">
    <source>
        <dbReference type="EMBL" id="MEK8127252.1"/>
    </source>
</evidence>
<feature type="domain" description="Helix-turn-helix type 11" evidence="2">
    <location>
        <begin position="9"/>
        <end position="47"/>
    </location>
</feature>
<dbReference type="PANTHER" id="PTHR38600">
    <property type="entry name" value="TRANSCRIPTIONAL REGULATORY PROTEIN"/>
    <property type="match status" value="1"/>
</dbReference>
<proteinExistence type="predicted"/>
<dbReference type="InterPro" id="IPR011991">
    <property type="entry name" value="ArsR-like_HTH"/>
</dbReference>
<comment type="caution">
    <text evidence="3">The sequence shown here is derived from an EMBL/GenBank/DDBJ whole genome shotgun (WGS) entry which is preliminary data.</text>
</comment>
<evidence type="ECO:0000259" key="2">
    <source>
        <dbReference type="Pfam" id="PF08279"/>
    </source>
</evidence>
<reference evidence="3 4" key="1">
    <citation type="submission" date="2024-04" db="EMBL/GenBank/DDBJ databases">
        <title>draft genome sequnece of Paenibacillus filicis.</title>
        <authorList>
            <person name="Kim D.-U."/>
        </authorList>
    </citation>
    <scope>NUCLEOTIDE SEQUENCE [LARGE SCALE GENOMIC DNA]</scope>
    <source>
        <strain evidence="3 4">KACC14197</strain>
    </source>
</reference>
<dbReference type="InterPro" id="IPR036388">
    <property type="entry name" value="WH-like_DNA-bd_sf"/>
</dbReference>
<dbReference type="Gene3D" id="1.10.10.10">
    <property type="entry name" value="Winged helix-like DNA-binding domain superfamily/Winged helix DNA-binding domain"/>
    <property type="match status" value="1"/>
</dbReference>
<dbReference type="Proteomes" id="UP001469365">
    <property type="component" value="Unassembled WGS sequence"/>
</dbReference>
<sequence length="219" mass="25279">MRESSTKRELLILLKTSQPLTVQDISERLGISGMAVRRHLHDLQKDRYVEIAFQRRNARKPVFVYRLSQRAEFFFPNGYDELAKELLDGIQDTFGDKLVNKLLDRRKSKLSSIHRPFMTGRSLDRRVAMLAQLQDRQGYMVRLERRADGSYMLEEANCPVALIASLYPQVCSCEQALFAELLEAHVERTACMAEGGAKCRYLISERSGDCEEEREEATR</sequence>
<dbReference type="SUPFAM" id="SSF46785">
    <property type="entry name" value="Winged helix' DNA-binding domain"/>
    <property type="match status" value="1"/>
</dbReference>
<name>A0ABU9DEE4_9BACL</name>
<evidence type="ECO:0000256" key="1">
    <source>
        <dbReference type="ARBA" id="ARBA00023125"/>
    </source>
</evidence>
<accession>A0ABU9DEE4</accession>
<dbReference type="PANTHER" id="PTHR38600:SF2">
    <property type="entry name" value="SLL0088 PROTEIN"/>
    <property type="match status" value="1"/>
</dbReference>
<protein>
    <submittedName>
        <fullName evidence="3">Metalloregulator ArsR/SmtB family transcription factor</fullName>
    </submittedName>
</protein>
<dbReference type="Pfam" id="PF08279">
    <property type="entry name" value="HTH_11"/>
    <property type="match status" value="1"/>
</dbReference>
<organism evidence="3 4">
    <name type="scientific">Paenibacillus filicis</name>
    <dbReference type="NCBI Taxonomy" id="669464"/>
    <lineage>
        <taxon>Bacteria</taxon>
        <taxon>Bacillati</taxon>
        <taxon>Bacillota</taxon>
        <taxon>Bacilli</taxon>
        <taxon>Bacillales</taxon>
        <taxon>Paenibacillaceae</taxon>
        <taxon>Paenibacillus</taxon>
    </lineage>
</organism>
<dbReference type="InterPro" id="IPR036390">
    <property type="entry name" value="WH_DNA-bd_sf"/>
</dbReference>